<evidence type="ECO:0000313" key="3">
    <source>
        <dbReference type="EMBL" id="AHH95207.1"/>
    </source>
</evidence>
<feature type="compositionally biased region" description="Polar residues" evidence="1">
    <location>
        <begin position="293"/>
        <end position="311"/>
    </location>
</feature>
<dbReference type="OrthoDB" id="3663113at2"/>
<keyword evidence="2" id="KW-1133">Transmembrane helix</keyword>
<dbReference type="EMBL" id="CP007155">
    <property type="protein sequence ID" value="AHH95207.1"/>
    <property type="molecule type" value="Genomic_DNA"/>
</dbReference>
<organism evidence="3 4">
    <name type="scientific">Kutzneria albida DSM 43870</name>
    <dbReference type="NCBI Taxonomy" id="1449976"/>
    <lineage>
        <taxon>Bacteria</taxon>
        <taxon>Bacillati</taxon>
        <taxon>Actinomycetota</taxon>
        <taxon>Actinomycetes</taxon>
        <taxon>Pseudonocardiales</taxon>
        <taxon>Pseudonocardiaceae</taxon>
        <taxon>Kutzneria</taxon>
    </lineage>
</organism>
<protein>
    <recommendedName>
        <fullName evidence="5">NERD domain-containing protein</fullName>
    </recommendedName>
</protein>
<evidence type="ECO:0000313" key="4">
    <source>
        <dbReference type="Proteomes" id="UP000019225"/>
    </source>
</evidence>
<dbReference type="PATRIC" id="fig|1449976.3.peg.1834"/>
<accession>W5W2Y6</accession>
<evidence type="ECO:0000256" key="1">
    <source>
        <dbReference type="SAM" id="MobiDB-lite"/>
    </source>
</evidence>
<reference evidence="3 4" key="1">
    <citation type="journal article" date="2014" name="BMC Genomics">
        <title>Complete genome sequence of producer of the glycopeptide antibiotic Aculeximycin Kutzneria albida DSM 43870T, a representative of minor genus of Pseudonocardiaceae.</title>
        <authorList>
            <person name="Rebets Y."/>
            <person name="Tokovenko B."/>
            <person name="Lushchyk I."/>
            <person name="Ruckert C."/>
            <person name="Zaburannyi N."/>
            <person name="Bechthold A."/>
            <person name="Kalinowski J."/>
            <person name="Luzhetskyy A."/>
        </authorList>
    </citation>
    <scope>NUCLEOTIDE SEQUENCE [LARGE SCALE GENOMIC DNA]</scope>
    <source>
        <strain evidence="3">DSM 43870</strain>
    </source>
</reference>
<feature type="compositionally biased region" description="Basic and acidic residues" evidence="1">
    <location>
        <begin position="213"/>
        <end position="234"/>
    </location>
</feature>
<dbReference type="RefSeq" id="WP_025355401.1">
    <property type="nucleotide sequence ID" value="NZ_CP007155.1"/>
</dbReference>
<keyword evidence="4" id="KW-1185">Reference proteome</keyword>
<feature type="transmembrane region" description="Helical" evidence="2">
    <location>
        <begin position="260"/>
        <end position="282"/>
    </location>
</feature>
<proteinExistence type="predicted"/>
<dbReference type="HOGENOM" id="CLU_021636_0_0_11"/>
<dbReference type="eggNOG" id="ENOG5033KY9">
    <property type="taxonomic scope" value="Bacteria"/>
</dbReference>
<dbReference type="KEGG" id="kal:KALB_1836"/>
<keyword evidence="2" id="KW-0812">Transmembrane</keyword>
<feature type="region of interest" description="Disordered" evidence="1">
    <location>
        <begin position="195"/>
        <end position="259"/>
    </location>
</feature>
<dbReference type="Proteomes" id="UP000019225">
    <property type="component" value="Chromosome"/>
</dbReference>
<keyword evidence="2" id="KW-0472">Membrane</keyword>
<dbReference type="AlphaFoldDB" id="W5W2Y6"/>
<sequence length="442" mass="45303">MRLVRLGEATSKVAADLKAALAAWGSGDTILGGVALLGYQPPGHPRPVDAVLVLPGAVLVVVGVDLPDPALKLDAPLSGQWRIDGWPLVSPTGTVNPASEAVTATAAITAHLRPVLGESARLGVIVAVGPYVSEVTQPEEDLAGGARVLHPKPSTLLTCAQELATGPSMSAARAAAVLAALHPDAPTGDLAAEGFAEQEQEQEAVEAAAAPKQRQDKSRQDRQRPEKSRGETARPEPQLPPVPAPAKAEQKTGTGKPRKWLPIGAAAAVVVLIGAGIVAALVTGSSSRAVQPQTATVDGTNYTRADSTQDGTGCGQHSYGDLQVWLGAHPCADLRRWSYSAEVNGRSAALAVAEVGFADAKVAEQFRAAAAKPGGGGIADLVREGRGWPGGPSSFERAAFSSAQTGTKVRLVEAVWASGASSPEDAELTALTKRTLSLPLTD</sequence>
<name>W5W2Y6_9PSEU</name>
<evidence type="ECO:0000256" key="2">
    <source>
        <dbReference type="SAM" id="Phobius"/>
    </source>
</evidence>
<feature type="region of interest" description="Disordered" evidence="1">
    <location>
        <begin position="293"/>
        <end position="314"/>
    </location>
</feature>
<evidence type="ECO:0008006" key="5">
    <source>
        <dbReference type="Google" id="ProtNLM"/>
    </source>
</evidence>
<gene>
    <name evidence="3" type="ORF">KALB_1836</name>
</gene>